<feature type="region of interest" description="Disordered" evidence="1">
    <location>
        <begin position="161"/>
        <end position="233"/>
    </location>
</feature>
<name>A0A9P3LMT7_9APHY</name>
<dbReference type="OrthoDB" id="2142759at2759"/>
<dbReference type="EMBL" id="BPQB01000115">
    <property type="protein sequence ID" value="GJE99657.1"/>
    <property type="molecule type" value="Genomic_DNA"/>
</dbReference>
<evidence type="ECO:0000313" key="4">
    <source>
        <dbReference type="Proteomes" id="UP000703269"/>
    </source>
</evidence>
<dbReference type="AlphaFoldDB" id="A0A9P3LMT7"/>
<dbReference type="Pfam" id="PF25324">
    <property type="entry name" value="DUF7881"/>
    <property type="match status" value="1"/>
</dbReference>
<feature type="domain" description="DUF7881" evidence="2">
    <location>
        <begin position="7"/>
        <end position="81"/>
    </location>
</feature>
<feature type="compositionally biased region" description="Basic residues" evidence="1">
    <location>
        <begin position="182"/>
        <end position="205"/>
    </location>
</feature>
<gene>
    <name evidence="3" type="ORF">PsYK624_159280</name>
</gene>
<dbReference type="Proteomes" id="UP000703269">
    <property type="component" value="Unassembled WGS sequence"/>
</dbReference>
<comment type="caution">
    <text evidence="3">The sequence shown here is derived from an EMBL/GenBank/DDBJ whole genome shotgun (WGS) entry which is preliminary data.</text>
</comment>
<evidence type="ECO:0000259" key="2">
    <source>
        <dbReference type="Pfam" id="PF25324"/>
    </source>
</evidence>
<evidence type="ECO:0000256" key="1">
    <source>
        <dbReference type="SAM" id="MobiDB-lite"/>
    </source>
</evidence>
<proteinExistence type="predicted"/>
<feature type="compositionally biased region" description="Low complexity" evidence="1">
    <location>
        <begin position="215"/>
        <end position="225"/>
    </location>
</feature>
<protein>
    <recommendedName>
        <fullName evidence="2">DUF7881 domain-containing protein</fullName>
    </recommendedName>
</protein>
<dbReference type="InterPro" id="IPR057203">
    <property type="entry name" value="DUF7881"/>
</dbReference>
<reference evidence="3 4" key="1">
    <citation type="submission" date="2021-08" db="EMBL/GenBank/DDBJ databases">
        <title>Draft Genome Sequence of Phanerochaete sordida strain YK-624.</title>
        <authorList>
            <person name="Mori T."/>
            <person name="Dohra H."/>
            <person name="Suzuki T."/>
            <person name="Kawagishi H."/>
            <person name="Hirai H."/>
        </authorList>
    </citation>
    <scope>NUCLEOTIDE SEQUENCE [LARGE SCALE GENOMIC DNA]</scope>
    <source>
        <strain evidence="3 4">YK-624</strain>
    </source>
</reference>
<accession>A0A9P3LMT7</accession>
<organism evidence="3 4">
    <name type="scientific">Phanerochaete sordida</name>
    <dbReference type="NCBI Taxonomy" id="48140"/>
    <lineage>
        <taxon>Eukaryota</taxon>
        <taxon>Fungi</taxon>
        <taxon>Dikarya</taxon>
        <taxon>Basidiomycota</taxon>
        <taxon>Agaricomycotina</taxon>
        <taxon>Agaricomycetes</taxon>
        <taxon>Polyporales</taxon>
        <taxon>Phanerochaetaceae</taxon>
        <taxon>Phanerochaete</taxon>
    </lineage>
</organism>
<keyword evidence="4" id="KW-1185">Reference proteome</keyword>
<evidence type="ECO:0000313" key="3">
    <source>
        <dbReference type="EMBL" id="GJE99657.1"/>
    </source>
</evidence>
<sequence>MDDRAAYRNVHVFDASDRERLLGGLNQNGSITEANFLDMLAILLVAHFPIKVQDRFSCHEVRRSESALQPGIYDVTCKGPIALTDEPWLPRLVCPPYTDPAFSDAVLARDGRCALSGAAGSRLTTEAAYIFPCDNEDHWLAHGLAQCVADMPGRPARAKLAAERPRARAARPRALGPVPRRREPRRRPQGRRLRPRHRRARRAHARRDVPRPQRRAAALALPPGGARERARRR</sequence>